<protein>
    <submittedName>
        <fullName evidence="2">Isoflavone-7-O-methyltransferase</fullName>
    </submittedName>
</protein>
<evidence type="ECO:0000313" key="3">
    <source>
        <dbReference type="Proteomes" id="UP000236291"/>
    </source>
</evidence>
<name>A0A2K3MYW0_TRIPR</name>
<dbReference type="AlphaFoldDB" id="A0A2K3MYW0"/>
<dbReference type="GO" id="GO:0008168">
    <property type="term" value="F:methyltransferase activity"/>
    <property type="evidence" value="ECO:0007669"/>
    <property type="project" value="UniProtKB-KW"/>
</dbReference>
<dbReference type="GO" id="GO:0032259">
    <property type="term" value="P:methylation"/>
    <property type="evidence" value="ECO:0007669"/>
    <property type="project" value="UniProtKB-KW"/>
</dbReference>
<comment type="caution">
    <text evidence="2">The sequence shown here is derived from an EMBL/GenBank/DDBJ whole genome shotgun (WGS) entry which is preliminary data.</text>
</comment>
<evidence type="ECO:0000313" key="2">
    <source>
        <dbReference type="EMBL" id="PNX95944.1"/>
    </source>
</evidence>
<reference evidence="2 3" key="2">
    <citation type="journal article" date="2017" name="Front. Plant Sci.">
        <title>Gene Classification and Mining of Molecular Markers Useful in Red Clover (Trifolium pratense) Breeding.</title>
        <authorList>
            <person name="Istvanek J."/>
            <person name="Dluhosova J."/>
            <person name="Dluhos P."/>
            <person name="Patkova L."/>
            <person name="Nedelnik J."/>
            <person name="Repkova J."/>
        </authorList>
    </citation>
    <scope>NUCLEOTIDE SEQUENCE [LARGE SCALE GENOMIC DNA]</scope>
    <source>
        <strain evidence="3">cv. Tatra</strain>
        <tissue evidence="2">Young leaves</tissue>
    </source>
</reference>
<organism evidence="2 3">
    <name type="scientific">Trifolium pratense</name>
    <name type="common">Red clover</name>
    <dbReference type="NCBI Taxonomy" id="57577"/>
    <lineage>
        <taxon>Eukaryota</taxon>
        <taxon>Viridiplantae</taxon>
        <taxon>Streptophyta</taxon>
        <taxon>Embryophyta</taxon>
        <taxon>Tracheophyta</taxon>
        <taxon>Spermatophyta</taxon>
        <taxon>Magnoliopsida</taxon>
        <taxon>eudicotyledons</taxon>
        <taxon>Gunneridae</taxon>
        <taxon>Pentapetalae</taxon>
        <taxon>rosids</taxon>
        <taxon>fabids</taxon>
        <taxon>Fabales</taxon>
        <taxon>Fabaceae</taxon>
        <taxon>Papilionoideae</taxon>
        <taxon>50 kb inversion clade</taxon>
        <taxon>NPAAA clade</taxon>
        <taxon>Hologalegina</taxon>
        <taxon>IRL clade</taxon>
        <taxon>Trifolieae</taxon>
        <taxon>Trifolium</taxon>
    </lineage>
</organism>
<keyword evidence="2" id="KW-0489">Methyltransferase</keyword>
<reference evidence="2 3" key="1">
    <citation type="journal article" date="2014" name="Am. J. Bot.">
        <title>Genome assembly and annotation for red clover (Trifolium pratense; Fabaceae).</title>
        <authorList>
            <person name="Istvanek J."/>
            <person name="Jaros M."/>
            <person name="Krenek A."/>
            <person name="Repkova J."/>
        </authorList>
    </citation>
    <scope>NUCLEOTIDE SEQUENCE [LARGE SCALE GENOMIC DNA]</scope>
    <source>
        <strain evidence="3">cv. Tatra</strain>
        <tissue evidence="2">Young leaves</tissue>
    </source>
</reference>
<feature type="domain" description="RNase H type-1" evidence="1">
    <location>
        <begin position="72"/>
        <end position="111"/>
    </location>
</feature>
<gene>
    <name evidence="2" type="ORF">L195_g019143</name>
</gene>
<dbReference type="Pfam" id="PF13456">
    <property type="entry name" value="RVT_3"/>
    <property type="match status" value="1"/>
</dbReference>
<dbReference type="InterPro" id="IPR044730">
    <property type="entry name" value="RNase_H-like_dom_plant"/>
</dbReference>
<keyword evidence="2" id="KW-0808">Transferase</keyword>
<dbReference type="GO" id="GO:0004523">
    <property type="term" value="F:RNA-DNA hybrid ribonuclease activity"/>
    <property type="evidence" value="ECO:0007669"/>
    <property type="project" value="InterPro"/>
</dbReference>
<evidence type="ECO:0000259" key="1">
    <source>
        <dbReference type="Pfam" id="PF13456"/>
    </source>
</evidence>
<dbReference type="CDD" id="cd06222">
    <property type="entry name" value="RNase_H_like"/>
    <property type="match status" value="1"/>
</dbReference>
<dbReference type="Proteomes" id="UP000236291">
    <property type="component" value="Unassembled WGS sequence"/>
</dbReference>
<sequence length="133" mass="14716">MVCISSPEIGSVVFLDPNPATPIHNEMEMTFNTMLISICQQHNQHDVDFNIQGYLSNNSASFVIFSADSIDVEPFMAEAMGVHWCLQLALEHSLKRLSLASDAAVVVNCINFNCYVAAIKSIILDCKLLMAMF</sequence>
<feature type="non-terminal residue" evidence="2">
    <location>
        <position position="133"/>
    </location>
</feature>
<proteinExistence type="predicted"/>
<accession>A0A2K3MYW0</accession>
<dbReference type="InterPro" id="IPR002156">
    <property type="entry name" value="RNaseH_domain"/>
</dbReference>
<dbReference type="GO" id="GO:0003676">
    <property type="term" value="F:nucleic acid binding"/>
    <property type="evidence" value="ECO:0007669"/>
    <property type="project" value="InterPro"/>
</dbReference>
<dbReference type="EMBL" id="ASHM01013986">
    <property type="protein sequence ID" value="PNX95944.1"/>
    <property type="molecule type" value="Genomic_DNA"/>
</dbReference>